<evidence type="ECO:0000313" key="3">
    <source>
        <dbReference type="EMBL" id="AJE18657.1"/>
    </source>
</evidence>
<name>A0A0B5CHZ1_NEIEG</name>
<proteinExistence type="predicted"/>
<feature type="region of interest" description="Disordered" evidence="1">
    <location>
        <begin position="94"/>
        <end position="119"/>
    </location>
</feature>
<dbReference type="HOGENOM" id="CLU_018816_6_0_4"/>
<dbReference type="AlphaFoldDB" id="A0A0B5CHZ1"/>
<dbReference type="Gene3D" id="2.40.30.170">
    <property type="match status" value="1"/>
</dbReference>
<dbReference type="Gene3D" id="1.10.287.470">
    <property type="entry name" value="Helix hairpin bin"/>
    <property type="match status" value="1"/>
</dbReference>
<dbReference type="PANTHER" id="PTHR30438:SF2">
    <property type="entry name" value="MEMBRANE PROTEIN"/>
    <property type="match status" value="1"/>
</dbReference>
<evidence type="ECO:0000259" key="2">
    <source>
        <dbReference type="Pfam" id="PF25917"/>
    </source>
</evidence>
<feature type="compositionally biased region" description="Basic and acidic residues" evidence="1">
    <location>
        <begin position="95"/>
        <end position="119"/>
    </location>
</feature>
<dbReference type="Pfam" id="PF25917">
    <property type="entry name" value="BSH_RND"/>
    <property type="match status" value="1"/>
</dbReference>
<evidence type="ECO:0000256" key="1">
    <source>
        <dbReference type="SAM" id="MobiDB-lite"/>
    </source>
</evidence>
<reference evidence="3 4" key="2">
    <citation type="journal article" date="2015" name="PLoS Genet.">
        <title>Common Cell Shape Evolution of Two Nasopharyngeal Pathogens.</title>
        <authorList>
            <person name="Veyrier F.J."/>
            <person name="Biais N."/>
            <person name="Morales P."/>
            <person name="Belkacem N."/>
            <person name="Guilhen C."/>
            <person name="Ranjeva S."/>
            <person name="Sismeiro O."/>
            <person name="Pehau-Arnaudet G."/>
            <person name="Rocha E.P."/>
            <person name="Werts C."/>
            <person name="Taha M.K."/>
            <person name="Boneca I.G."/>
        </authorList>
    </citation>
    <scope>NUCLEOTIDE SEQUENCE [LARGE SCALE GENOMIC DNA]</scope>
    <source>
        <strain evidence="3 4">ATCC 29315</strain>
    </source>
</reference>
<dbReference type="Gene3D" id="2.40.50.100">
    <property type="match status" value="2"/>
</dbReference>
<accession>A0A0B5CHZ1</accession>
<dbReference type="PATRIC" id="fig|546263.7.peg.1499"/>
<dbReference type="SUPFAM" id="SSF111369">
    <property type="entry name" value="HlyD-like secretion proteins"/>
    <property type="match status" value="2"/>
</dbReference>
<evidence type="ECO:0000313" key="4">
    <source>
        <dbReference type="Proteomes" id="UP000031392"/>
    </source>
</evidence>
<protein>
    <submittedName>
        <fullName evidence="3">Acriflavin resistance protein</fullName>
    </submittedName>
</protein>
<gene>
    <name evidence="3" type="ORF">NELON_06985</name>
</gene>
<dbReference type="InterPro" id="IPR058625">
    <property type="entry name" value="MdtA-like_BSH"/>
</dbReference>
<dbReference type="KEGG" id="nel:NELON_06985"/>
<feature type="domain" description="Multidrug resistance protein MdtA-like barrel-sandwich hybrid" evidence="2">
    <location>
        <begin position="58"/>
        <end position="249"/>
    </location>
</feature>
<organism evidence="3 4">
    <name type="scientific">Neisseria elongata subsp. glycolytica ATCC 29315</name>
    <dbReference type="NCBI Taxonomy" id="546263"/>
    <lineage>
        <taxon>Bacteria</taxon>
        <taxon>Pseudomonadati</taxon>
        <taxon>Pseudomonadota</taxon>
        <taxon>Betaproteobacteria</taxon>
        <taxon>Neisseriales</taxon>
        <taxon>Neisseriaceae</taxon>
        <taxon>Neisseria</taxon>
    </lineage>
</organism>
<dbReference type="Proteomes" id="UP000031392">
    <property type="component" value="Chromosome"/>
</dbReference>
<keyword evidence="4" id="KW-1185">Reference proteome</keyword>
<dbReference type="EMBL" id="CP007726">
    <property type="protein sequence ID" value="AJE18657.1"/>
    <property type="molecule type" value="Genomic_DNA"/>
</dbReference>
<reference evidence="4" key="1">
    <citation type="submission" date="2014-05" db="EMBL/GenBank/DDBJ databases">
        <title>Complete Genome sequence of Neisseria elongata subsp. glycolytica.</title>
        <authorList>
            <person name="Veyrier F.J."/>
            <person name="Taha M.-K."/>
        </authorList>
    </citation>
    <scope>NUCLEOTIDE SEQUENCE [LARGE SCALE GENOMIC DNA]</scope>
    <source>
        <strain evidence="4">ATCC 29315</strain>
    </source>
</reference>
<dbReference type="PANTHER" id="PTHR30438">
    <property type="entry name" value="36 KDA ANTIGEN-RELATED"/>
    <property type="match status" value="1"/>
</dbReference>
<sequence length="363" mass="39125">MIAKTMTKKAVSKQKILAGALIASVAVGGYFYYRQRQAAALPAFVAQSNGRLELNRIDVATLYPGRVKKVYVEEGADVKSGDILAELSSDTSSSRVEEARAAADRQRESVQRAKAAEEQTRRTVARAEANIEAARQQQRVAKMEWDNARNLLSEQLVSESETARRRADYERATAAVKAAEAARAEAQATVAQSRAAAAEARAGVGQAEAAVKSASSANDDMNIRAPIDGRVEYTIAEVGNVVASGSKVASLLDPADVSMNIFLPTDSISRLKVNDEARIKLDGIDAVFPAKIKFIATEAQFTPKAVETTDERTKLMFKVKLQVPHETAQKYDRLLKGGMTGNGFVKTDAAAQWPAALAVKLPQ</sequence>
<dbReference type="GO" id="GO:0005886">
    <property type="term" value="C:plasma membrane"/>
    <property type="evidence" value="ECO:0007669"/>
    <property type="project" value="TreeGrafter"/>
</dbReference>